<evidence type="ECO:0000256" key="1">
    <source>
        <dbReference type="ARBA" id="ARBA00004496"/>
    </source>
</evidence>
<dbReference type="Gene3D" id="3.40.50.300">
    <property type="entry name" value="P-loop containing nucleotide triphosphate hydrolases"/>
    <property type="match status" value="3"/>
</dbReference>
<keyword evidence="3 17" id="KW-0479">Metal-binding</keyword>
<dbReference type="CDD" id="cd03271">
    <property type="entry name" value="ABC_UvrA_II"/>
    <property type="match status" value="1"/>
</dbReference>
<feature type="domain" description="ABC transporter" evidence="18">
    <location>
        <begin position="605"/>
        <end position="934"/>
    </location>
</feature>
<evidence type="ECO:0000256" key="5">
    <source>
        <dbReference type="ARBA" id="ARBA00022741"/>
    </source>
</evidence>
<keyword evidence="12 17" id="KW-0238">DNA-binding</keyword>
<dbReference type="SMART" id="SM00382">
    <property type="entry name" value="AAA"/>
    <property type="match status" value="2"/>
</dbReference>
<dbReference type="InterPro" id="IPR017871">
    <property type="entry name" value="ABC_transporter-like_CS"/>
</dbReference>
<comment type="subcellular location">
    <subcellularLocation>
        <location evidence="1 17">Cytoplasm</location>
    </subcellularLocation>
</comment>
<keyword evidence="9 17" id="KW-0862">Zinc</keyword>
<dbReference type="InterPro" id="IPR004602">
    <property type="entry name" value="UvrA"/>
</dbReference>
<protein>
    <recommendedName>
        <fullName evidence="15 17">UvrABC system protein A</fullName>
        <shortName evidence="17">UvrA protein</shortName>
    </recommendedName>
    <alternativeName>
        <fullName evidence="16 17">Excinuclease ABC subunit A</fullName>
    </alternativeName>
</protein>
<evidence type="ECO:0000256" key="9">
    <source>
        <dbReference type="ARBA" id="ARBA00022833"/>
    </source>
</evidence>
<dbReference type="InterPro" id="IPR027417">
    <property type="entry name" value="P-loop_NTPase"/>
</dbReference>
<evidence type="ECO:0000256" key="15">
    <source>
        <dbReference type="ARBA" id="ARBA00039316"/>
    </source>
</evidence>
<keyword evidence="4 17" id="KW-0677">Repeat</keyword>
<keyword evidence="2 17" id="KW-0963">Cytoplasm</keyword>
<evidence type="ECO:0000256" key="12">
    <source>
        <dbReference type="ARBA" id="ARBA00023125"/>
    </source>
</evidence>
<keyword evidence="17" id="KW-0742">SOS response</keyword>
<evidence type="ECO:0000256" key="8">
    <source>
        <dbReference type="ARBA" id="ARBA00022771"/>
    </source>
</evidence>
<evidence type="ECO:0000256" key="7">
    <source>
        <dbReference type="ARBA" id="ARBA00022769"/>
    </source>
</evidence>
<dbReference type="SUPFAM" id="SSF52540">
    <property type="entry name" value="P-loop containing nucleoside triphosphate hydrolases"/>
    <property type="match status" value="2"/>
</dbReference>
<sequence>MENVIHIQGARAHNLKNIDVDIPRDKLVVVTGLSGSGKSSLAFDTIYAEGQRRYVESLSSYARQFLGQMDKPDVDNIEGLSPAISIDQKTTSRNPRSTVGTVTEIYDYMRLMFARAGRPHCPKCGKPIAQQTVDQMLDKLEELPERTKLLVMAQVVRGKKGEHKKILDHIRREGYVRVRIDGEVYDLGEDIQLEKAKKHTIEVVVDRLVVREGIEQRLADSLETALKMGEGVVYVQIVGGELLMFSENFACIDCGISLPEITPRMFSFNSPFGACPTCSGLGSNMEFDLDLVLPDESLSLAEGVFAPLSKNLNTYANCQMEAVLKHYGYTVDTPFRDVEKKVQELLLYGTGEEKFEFGYENMFGEYKMHHSAFDGVMPMLARRYRETDTDAMREDYENYMTITPCPACRGARLRPEVLSVKVGGRNIAEVTQLTIQECDEFFTGLSLTEREAKIAVQILKEIHARLGFLLNVGLEYLTLSRAAGTLSGGEAQRIRLATQIGSGLMGVLYILDEPSIGLHQRDNNRLLSALQHLRDLGNTLIVVEHDEDTMYAADHIIDIGPGAGAHGGRIVAEGTAEEIKKVPESVTGQYLARRKFIPVPSRRRPGNGNVVEIVGAAENNLKNIRVKFPLGELILVTGVSGSGKSTLVNEILYKGIASRLYHAKGKPGKHKKILGLEHIDKIIDIDQQPIGRTPRSNPATYTGVFDAIRQLFSQTAEARMRGYKPGRFSFNVKGGRCEACRGDGIIKIEMHFLPDVYVPCEVCKGARYNRETLEVRYKGKTIADVLDMVVDEAVEFFKNIPRIQTKLKVIQDVGLGYIKLGQSATTLSGGEAQRVKLATELARRSTGRTLYILDEPTTGLHTADIAKLLGILHRLVDGGDTVVVIEHNLDVIKTADHIIDLGPEGGSGGGTIVAEGRPEEIVKVKASYTGKFLKPMLEENFERNVK</sequence>
<evidence type="ECO:0000256" key="3">
    <source>
        <dbReference type="ARBA" id="ARBA00022723"/>
    </source>
</evidence>
<keyword evidence="19" id="KW-0378">Hydrolase</keyword>
<evidence type="ECO:0000256" key="14">
    <source>
        <dbReference type="ARBA" id="ARBA00038000"/>
    </source>
</evidence>
<dbReference type="Gene3D" id="1.10.8.280">
    <property type="entry name" value="ABC transporter ATPase domain-like"/>
    <property type="match status" value="1"/>
</dbReference>
<evidence type="ECO:0000256" key="6">
    <source>
        <dbReference type="ARBA" id="ARBA00022763"/>
    </source>
</evidence>
<dbReference type="CDD" id="cd03270">
    <property type="entry name" value="ABC_UvrA_I"/>
    <property type="match status" value="1"/>
</dbReference>
<dbReference type="NCBIfam" id="NF001503">
    <property type="entry name" value="PRK00349.1"/>
    <property type="match status" value="1"/>
</dbReference>
<reference evidence="19 20" key="1">
    <citation type="submission" date="2023-04" db="EMBL/GenBank/DDBJ databases">
        <title>Genome Sequence of Selenomonas sputigena ATCC 33150.</title>
        <authorList>
            <person name="Miller D.P."/>
            <person name="Anvari S."/>
            <person name="Polson S.W."/>
            <person name="Macdonald M."/>
            <person name="Mcdowell J.V."/>
        </authorList>
    </citation>
    <scope>NUCLEOTIDE SEQUENCE [LARGE SCALE GENOMIC DNA]</scope>
    <source>
        <strain evidence="19 20">ATCC 33150</strain>
    </source>
</reference>
<dbReference type="PANTHER" id="PTHR43152:SF3">
    <property type="entry name" value="UVRABC SYSTEM PROTEIN A"/>
    <property type="match status" value="1"/>
</dbReference>
<feature type="binding site" evidence="17">
    <location>
        <begin position="638"/>
        <end position="645"/>
    </location>
    <ligand>
        <name>ATP</name>
        <dbReference type="ChEBI" id="CHEBI:30616"/>
    </ligand>
</feature>
<dbReference type="InterPro" id="IPR041552">
    <property type="entry name" value="UvrA_DNA-bd"/>
</dbReference>
<evidence type="ECO:0000313" key="19">
    <source>
        <dbReference type="EMBL" id="MEX5286312.1"/>
    </source>
</evidence>
<comment type="similarity">
    <text evidence="14 17">Belongs to the ABC transporter superfamily. UvrA family.</text>
</comment>
<dbReference type="HAMAP" id="MF_00205">
    <property type="entry name" value="UvrA"/>
    <property type="match status" value="1"/>
</dbReference>
<evidence type="ECO:0000256" key="13">
    <source>
        <dbReference type="ARBA" id="ARBA00023204"/>
    </source>
</evidence>
<dbReference type="Pfam" id="PF17755">
    <property type="entry name" value="UvrA_DNA-bind"/>
    <property type="match status" value="1"/>
</dbReference>
<dbReference type="Gene3D" id="3.30.190.20">
    <property type="match status" value="1"/>
</dbReference>
<dbReference type="RefSeq" id="WP_368848029.1">
    <property type="nucleotide sequence ID" value="NZ_CP194411.1"/>
</dbReference>
<keyword evidence="10 17" id="KW-0067">ATP-binding</keyword>
<dbReference type="PROSITE" id="PS50893">
    <property type="entry name" value="ABC_TRANSPORTER_2"/>
    <property type="match status" value="1"/>
</dbReference>
<evidence type="ECO:0000256" key="17">
    <source>
        <dbReference type="HAMAP-Rule" id="MF_00205"/>
    </source>
</evidence>
<keyword evidence="20" id="KW-1185">Reference proteome</keyword>
<keyword evidence="11 17" id="KW-0267">Excision nuclease</keyword>
<dbReference type="Gene3D" id="1.20.1580.10">
    <property type="entry name" value="ABC transporter ATPase like domain"/>
    <property type="match status" value="3"/>
</dbReference>
<proteinExistence type="inferred from homology"/>
<dbReference type="InterPro" id="IPR003439">
    <property type="entry name" value="ABC_transporter-like_ATP-bd"/>
</dbReference>
<gene>
    <name evidence="17 19" type="primary">uvrA</name>
    <name evidence="19" type="ORF">QCO44_11890</name>
</gene>
<evidence type="ECO:0000256" key="16">
    <source>
        <dbReference type="ARBA" id="ARBA00042156"/>
    </source>
</evidence>
<evidence type="ECO:0000256" key="2">
    <source>
        <dbReference type="ARBA" id="ARBA00022490"/>
    </source>
</evidence>
<dbReference type="Pfam" id="PF17760">
    <property type="entry name" value="UvrA_inter"/>
    <property type="match status" value="1"/>
</dbReference>
<evidence type="ECO:0000313" key="20">
    <source>
        <dbReference type="Proteomes" id="UP001559623"/>
    </source>
</evidence>
<feature type="binding site" evidence="17">
    <location>
        <begin position="32"/>
        <end position="39"/>
    </location>
    <ligand>
        <name>ATP</name>
        <dbReference type="ChEBI" id="CHEBI:30616"/>
    </ligand>
</feature>
<evidence type="ECO:0000256" key="10">
    <source>
        <dbReference type="ARBA" id="ARBA00022840"/>
    </source>
</evidence>
<keyword evidence="8 17" id="KW-0863">Zinc-finger</keyword>
<dbReference type="GO" id="GO:0016787">
    <property type="term" value="F:hydrolase activity"/>
    <property type="evidence" value="ECO:0007669"/>
    <property type="project" value="UniProtKB-KW"/>
</dbReference>
<dbReference type="Proteomes" id="UP001559623">
    <property type="component" value="Unassembled WGS sequence"/>
</dbReference>
<evidence type="ECO:0000259" key="18">
    <source>
        <dbReference type="PROSITE" id="PS50893"/>
    </source>
</evidence>
<dbReference type="InterPro" id="IPR041102">
    <property type="entry name" value="UvrA_inter"/>
</dbReference>
<dbReference type="EMBL" id="JARVLH010000010">
    <property type="protein sequence ID" value="MEX5286312.1"/>
    <property type="molecule type" value="Genomic_DNA"/>
</dbReference>
<accession>A0ABV3X7Y2</accession>
<evidence type="ECO:0000256" key="11">
    <source>
        <dbReference type="ARBA" id="ARBA00022881"/>
    </source>
</evidence>
<dbReference type="InterPro" id="IPR003593">
    <property type="entry name" value="AAA+_ATPase"/>
</dbReference>
<organism evidence="19 20">
    <name type="scientific">Selenomonas sputigena</name>
    <dbReference type="NCBI Taxonomy" id="69823"/>
    <lineage>
        <taxon>Bacteria</taxon>
        <taxon>Bacillati</taxon>
        <taxon>Bacillota</taxon>
        <taxon>Negativicutes</taxon>
        <taxon>Selenomonadales</taxon>
        <taxon>Selenomonadaceae</taxon>
        <taxon>Selenomonas</taxon>
    </lineage>
</organism>
<keyword evidence="5 17" id="KW-0547">Nucleotide-binding</keyword>
<dbReference type="PANTHER" id="PTHR43152">
    <property type="entry name" value="UVRABC SYSTEM PROTEIN A"/>
    <property type="match status" value="1"/>
</dbReference>
<name>A0ABV3X7Y2_9FIRM</name>
<keyword evidence="6 17" id="KW-0227">DNA damage</keyword>
<evidence type="ECO:0000256" key="4">
    <source>
        <dbReference type="ARBA" id="ARBA00022737"/>
    </source>
</evidence>
<comment type="function">
    <text evidence="17">The UvrABC repair system catalyzes the recognition and processing of DNA lesions. UvrA is an ATPase and a DNA-binding protein. A damage recognition complex composed of 2 UvrA and 2 UvrB subunits scans DNA for abnormalities. When the presence of a lesion has been verified by UvrB, the UvrA molecules dissociate.</text>
</comment>
<dbReference type="NCBIfam" id="TIGR00630">
    <property type="entry name" value="uvra"/>
    <property type="match status" value="1"/>
</dbReference>
<feature type="zinc finger region" description="C4-type" evidence="17">
    <location>
        <begin position="737"/>
        <end position="763"/>
    </location>
</feature>
<comment type="caution">
    <text evidence="19">The sequence shown here is derived from an EMBL/GenBank/DDBJ whole genome shotgun (WGS) entry which is preliminary data.</text>
</comment>
<feature type="zinc finger region" description="C4-type" evidence="17">
    <location>
        <begin position="251"/>
        <end position="278"/>
    </location>
</feature>
<keyword evidence="13 17" id="KW-0234">DNA repair</keyword>
<keyword evidence="7 17" id="KW-0228">DNA excision</keyword>
<comment type="subunit">
    <text evidence="17">Forms a heterotetramer with UvrB during the search for lesions.</text>
</comment>
<dbReference type="PROSITE" id="PS00211">
    <property type="entry name" value="ABC_TRANSPORTER_1"/>
    <property type="match status" value="2"/>
</dbReference>